<proteinExistence type="predicted"/>
<evidence type="ECO:0000313" key="1">
    <source>
        <dbReference type="EMBL" id="MBS8259354.1"/>
    </source>
</evidence>
<sequence length="513" mass="57875">MDFGQGFPEWTELGQDSGLDPLGMQRPIEIIYQSIVPGISTITLRYRYYSFFPFILKHYEEHIRHPDPDVFRAFQRRCEALFALICTHGEPELGITGSDWAGRKLTDARAQASETVIIDFSVGADPNADESLRYLQNKGGAFGAIYATQMSEMGLIHFPGAGDPNPNPVCSNLALRLADAFSRELGETADEFFEVVAAGNIALTSLQSFDAMKPNRLRLGGDEHILLTDILFGKFDTRSETDLMRRHTLQMLLDVTATSHSIPRAEQIKWHWFENVPKLQGGNAHDVPHLWFLYQACDLMRLAYEVILSAALTLLETAPRRRMSLSDLTDELTGFIEVTKDQTWEDVSLTIADGSAAATRELAQAMLDAMHEGETAEQVRLAVSLIAFLYFRAADATNLIEEALSGADYFQSLRTEVQFLDRVRSVPARRVIADMVRERVVKRHLWVASRKFRNQKAYTFHMEPEEGQLRYRNHFRVSPSSPRLDQALRFLRDIGLIDEGGITQLGRAEMVAA</sequence>
<dbReference type="AlphaFoldDB" id="A0A944CBE8"/>
<accession>A0A944CBE8</accession>
<protein>
    <submittedName>
        <fullName evidence="1">Uncharacterized protein</fullName>
    </submittedName>
</protein>
<comment type="caution">
    <text evidence="1">The sequence shown here is derived from an EMBL/GenBank/DDBJ whole genome shotgun (WGS) entry which is preliminary data.</text>
</comment>
<reference evidence="1" key="1">
    <citation type="submission" date="2018-08" db="EMBL/GenBank/DDBJ databases">
        <authorList>
            <person name="Jin W."/>
            <person name="Wang H."/>
            <person name="Yang Y."/>
            <person name="Li M."/>
            <person name="Liu J."/>
        </authorList>
    </citation>
    <scope>NUCLEOTIDE SEQUENCE</scope>
    <source>
        <strain evidence="1">AESS21</strain>
    </source>
</reference>
<dbReference type="EMBL" id="QTKU01000001">
    <property type="protein sequence ID" value="MBS8259354.1"/>
    <property type="molecule type" value="Genomic_DNA"/>
</dbReference>
<dbReference type="RefSeq" id="WP_213215003.1">
    <property type="nucleotide sequence ID" value="NZ_QTKU01000001.1"/>
</dbReference>
<dbReference type="Proteomes" id="UP000705379">
    <property type="component" value="Unassembled WGS sequence"/>
</dbReference>
<reference evidence="1" key="2">
    <citation type="journal article" date="2021" name="Microorganisms">
        <title>Bacterial Dimethylsulfoniopropionate Biosynthesis in the East China Sea.</title>
        <authorList>
            <person name="Liu J."/>
            <person name="Zhang Y."/>
            <person name="Liu J."/>
            <person name="Zhong H."/>
            <person name="Williams B.T."/>
            <person name="Zheng Y."/>
            <person name="Curson A.R.J."/>
            <person name="Sun C."/>
            <person name="Sun H."/>
            <person name="Song D."/>
            <person name="Wagner Mackenzie B."/>
            <person name="Bermejo Martinez A."/>
            <person name="Todd J.D."/>
            <person name="Zhang X.H."/>
        </authorList>
    </citation>
    <scope>NUCLEOTIDE SEQUENCE</scope>
    <source>
        <strain evidence="1">AESS21</strain>
    </source>
</reference>
<gene>
    <name evidence="1" type="ORF">DYI23_03885</name>
</gene>
<name>A0A944CBE8_9HYPH</name>
<evidence type="ECO:0000313" key="2">
    <source>
        <dbReference type="Proteomes" id="UP000705379"/>
    </source>
</evidence>
<organism evidence="1 2">
    <name type="scientific">Roseibium polysiphoniae</name>
    <dbReference type="NCBI Taxonomy" id="2571221"/>
    <lineage>
        <taxon>Bacteria</taxon>
        <taxon>Pseudomonadati</taxon>
        <taxon>Pseudomonadota</taxon>
        <taxon>Alphaproteobacteria</taxon>
        <taxon>Hyphomicrobiales</taxon>
        <taxon>Stappiaceae</taxon>
        <taxon>Roseibium</taxon>
    </lineage>
</organism>